<keyword evidence="4" id="KW-0175">Coiled coil</keyword>
<protein>
    <recommendedName>
        <fullName evidence="6">C1q domain-containing protein</fullName>
    </recommendedName>
</protein>
<keyword evidence="2" id="KW-0964">Secreted</keyword>
<organism evidence="7 8">
    <name type="scientific">Pinctada imbricata</name>
    <name type="common">Atlantic pearl-oyster</name>
    <name type="synonym">Pinctada martensii</name>
    <dbReference type="NCBI Taxonomy" id="66713"/>
    <lineage>
        <taxon>Eukaryota</taxon>
        <taxon>Metazoa</taxon>
        <taxon>Spiralia</taxon>
        <taxon>Lophotrochozoa</taxon>
        <taxon>Mollusca</taxon>
        <taxon>Bivalvia</taxon>
        <taxon>Autobranchia</taxon>
        <taxon>Pteriomorphia</taxon>
        <taxon>Pterioida</taxon>
        <taxon>Pterioidea</taxon>
        <taxon>Pteriidae</taxon>
        <taxon>Pinctada</taxon>
    </lineage>
</organism>
<proteinExistence type="predicted"/>
<dbReference type="PANTHER" id="PTHR22923">
    <property type="entry name" value="CEREBELLIN-RELATED"/>
    <property type="match status" value="1"/>
</dbReference>
<reference evidence="7" key="1">
    <citation type="submission" date="2019-08" db="EMBL/GenBank/DDBJ databases">
        <title>The improved chromosome-level genome for the pearl oyster Pinctada fucata martensii using PacBio sequencing and Hi-C.</title>
        <authorList>
            <person name="Zheng Z."/>
        </authorList>
    </citation>
    <scope>NUCLEOTIDE SEQUENCE</scope>
    <source>
        <strain evidence="7">ZZ-2019</strain>
        <tissue evidence="7">Adductor muscle</tissue>
    </source>
</reference>
<gene>
    <name evidence="7" type="ORF">FSP39_020225</name>
</gene>
<dbReference type="SMART" id="SM00110">
    <property type="entry name" value="C1Q"/>
    <property type="match status" value="1"/>
</dbReference>
<dbReference type="EMBL" id="VSWD01000007">
    <property type="protein sequence ID" value="KAK3098511.1"/>
    <property type="molecule type" value="Genomic_DNA"/>
</dbReference>
<evidence type="ECO:0000256" key="1">
    <source>
        <dbReference type="ARBA" id="ARBA00004613"/>
    </source>
</evidence>
<dbReference type="InterPro" id="IPR050822">
    <property type="entry name" value="Cerebellin_Synaptic_Org"/>
</dbReference>
<evidence type="ECO:0000313" key="8">
    <source>
        <dbReference type="Proteomes" id="UP001186944"/>
    </source>
</evidence>
<evidence type="ECO:0000256" key="3">
    <source>
        <dbReference type="ARBA" id="ARBA00022729"/>
    </source>
</evidence>
<dbReference type="Pfam" id="PF00386">
    <property type="entry name" value="C1q"/>
    <property type="match status" value="1"/>
</dbReference>
<accession>A0AA88Y5Y0</accession>
<dbReference type="Gene3D" id="2.60.120.40">
    <property type="match status" value="1"/>
</dbReference>
<dbReference type="CDD" id="cd12083">
    <property type="entry name" value="DD_cGKI"/>
    <property type="match status" value="1"/>
</dbReference>
<name>A0AA88Y5Y0_PINIB</name>
<feature type="domain" description="C1q" evidence="6">
    <location>
        <begin position="147"/>
        <end position="285"/>
    </location>
</feature>
<feature type="coiled-coil region" evidence="4">
    <location>
        <begin position="51"/>
        <end position="99"/>
    </location>
</feature>
<feature type="signal peptide" evidence="5">
    <location>
        <begin position="1"/>
        <end position="19"/>
    </location>
</feature>
<evidence type="ECO:0000256" key="2">
    <source>
        <dbReference type="ARBA" id="ARBA00022525"/>
    </source>
</evidence>
<dbReference type="AlphaFoldDB" id="A0AA88Y5Y0"/>
<dbReference type="InterPro" id="IPR001073">
    <property type="entry name" value="C1q_dom"/>
</dbReference>
<dbReference type="SUPFAM" id="SSF49842">
    <property type="entry name" value="TNF-like"/>
    <property type="match status" value="1"/>
</dbReference>
<comment type="caution">
    <text evidence="7">The sequence shown here is derived from an EMBL/GenBank/DDBJ whole genome shotgun (WGS) entry which is preliminary data.</text>
</comment>
<evidence type="ECO:0000259" key="6">
    <source>
        <dbReference type="PROSITE" id="PS50871"/>
    </source>
</evidence>
<keyword evidence="8" id="KW-1185">Reference proteome</keyword>
<keyword evidence="3 5" id="KW-0732">Signal</keyword>
<comment type="subcellular location">
    <subcellularLocation>
        <location evidence="1">Secreted</location>
    </subcellularLocation>
</comment>
<dbReference type="PRINTS" id="PR00007">
    <property type="entry name" value="COMPLEMNTC1Q"/>
</dbReference>
<evidence type="ECO:0000256" key="4">
    <source>
        <dbReference type="SAM" id="Coils"/>
    </source>
</evidence>
<sequence length="285" mass="32046">MFTLFRLILLNIYLDLAFSSPNFGNKELKDVLETYVLSLHEKYAKQIFDLERKFEEKIQNQDERIISLQQDLSEKTELINHLTRKLDLVEKEVEVLKLQALKNDTDQPDVVSYKPNGRNLTSQQKYNALKADVRRQGRLLQPANAMQPNNVIAFYAYISATIPASQAVANHVLVFDIAKTNIGNAYHPHTGIFIVPEAGVYVFTWNLPNGGVPSYHTLQLVINSEVWGAVHAHSVANSEFIESTGVAVVQANAGDDVFVRSAAFSYNGDIVSNKFAKTFFAGWKL</sequence>
<dbReference type="Proteomes" id="UP001186944">
    <property type="component" value="Unassembled WGS sequence"/>
</dbReference>
<evidence type="ECO:0000256" key="5">
    <source>
        <dbReference type="SAM" id="SignalP"/>
    </source>
</evidence>
<evidence type="ECO:0000313" key="7">
    <source>
        <dbReference type="EMBL" id="KAK3098511.1"/>
    </source>
</evidence>
<dbReference type="PANTHER" id="PTHR22923:SF116">
    <property type="entry name" value="C1Q DOMAIN-CONTAINING PROTEIN"/>
    <property type="match status" value="1"/>
</dbReference>
<dbReference type="GO" id="GO:0005576">
    <property type="term" value="C:extracellular region"/>
    <property type="evidence" value="ECO:0007669"/>
    <property type="project" value="UniProtKB-SubCell"/>
</dbReference>
<dbReference type="InterPro" id="IPR008983">
    <property type="entry name" value="Tumour_necrosis_fac-like_dom"/>
</dbReference>
<dbReference type="PROSITE" id="PS50871">
    <property type="entry name" value="C1Q"/>
    <property type="match status" value="1"/>
</dbReference>
<feature type="chain" id="PRO_5041640783" description="C1q domain-containing protein" evidence="5">
    <location>
        <begin position="20"/>
        <end position="285"/>
    </location>
</feature>